<evidence type="ECO:0000256" key="3">
    <source>
        <dbReference type="ARBA" id="ARBA00012023"/>
    </source>
</evidence>
<evidence type="ECO:0000313" key="11">
    <source>
        <dbReference type="Proteomes" id="UP000694255"/>
    </source>
</evidence>
<keyword evidence="5 9" id="KW-0808">Transferase</keyword>
<dbReference type="GO" id="GO:0032958">
    <property type="term" value="P:inositol phosphate biosynthetic process"/>
    <property type="evidence" value="ECO:0007669"/>
    <property type="project" value="TreeGrafter"/>
</dbReference>
<dbReference type="Pfam" id="PF06090">
    <property type="entry name" value="Ins_P5_2-kin"/>
    <property type="match status" value="1"/>
</dbReference>
<dbReference type="GO" id="GO:0035299">
    <property type="term" value="F:inositol-1,3,4,5,6-pentakisphosphate 2-kinase activity"/>
    <property type="evidence" value="ECO:0007669"/>
    <property type="project" value="UniProtKB-EC"/>
</dbReference>
<protein>
    <recommendedName>
        <fullName evidence="4 9">Inositol-pentakisphosphate 2-kinase</fullName>
        <ecNumber evidence="3 9">2.7.1.158</ecNumber>
    </recommendedName>
</protein>
<keyword evidence="8 9" id="KW-0067">ATP-binding</keyword>
<evidence type="ECO:0000313" key="10">
    <source>
        <dbReference type="EMBL" id="KAG7666029.1"/>
    </source>
</evidence>
<keyword evidence="11" id="KW-1185">Reference proteome</keyword>
<comment type="similarity">
    <text evidence="2">Belongs to the IPK1 type 1 family.</text>
</comment>
<dbReference type="AlphaFoldDB" id="A0A8J5QI25"/>
<evidence type="ECO:0000256" key="9">
    <source>
        <dbReference type="RuleBase" id="RU364126"/>
    </source>
</evidence>
<dbReference type="GeneID" id="73467260"/>
<comment type="caution">
    <text evidence="10">The sequence shown here is derived from an EMBL/GenBank/DDBJ whole genome shotgun (WGS) entry which is preliminary data.</text>
</comment>
<dbReference type="Proteomes" id="UP000694255">
    <property type="component" value="Unassembled WGS sequence"/>
</dbReference>
<keyword evidence="7 9" id="KW-0418">Kinase</keyword>
<dbReference type="EC" id="2.7.1.158" evidence="3 9"/>
<evidence type="ECO:0000256" key="4">
    <source>
        <dbReference type="ARBA" id="ARBA00014846"/>
    </source>
</evidence>
<evidence type="ECO:0000256" key="5">
    <source>
        <dbReference type="ARBA" id="ARBA00022679"/>
    </source>
</evidence>
<evidence type="ECO:0000256" key="6">
    <source>
        <dbReference type="ARBA" id="ARBA00022741"/>
    </source>
</evidence>
<sequence>MELSKLTPPHDWVYFKRGAANILFKYIGPNDYFFNKLLRIRFSLILEIQLIVLTSEFVSQLDSRGHQLMNNEQYGLLIPNILYDEQLKYVELSKYCQLYYSDNNQVIFEIKPKWLYDNVSTNYCRNCSLSQYRGYQRHFCPLDLLYPETINVALDDIFSAIPQEVLSQISLPIYDLFKRYLQDPQNIFQKLKQYQSKSTQSILNLTSSEDVSEDLSLVMTLRDVGIFIKFEPHTSSEGGDEQHVTELPQGKYNIICNIYDLDLKSNLKYTHWIKVEQELQPIYNSHNENWKYCIRRDKLNQDDSSES</sequence>
<dbReference type="RefSeq" id="XP_049266261.1">
    <property type="nucleotide sequence ID" value="XM_049408593.1"/>
</dbReference>
<gene>
    <name evidence="10" type="ORF">J8A68_000459</name>
</gene>
<evidence type="ECO:0000256" key="1">
    <source>
        <dbReference type="ARBA" id="ARBA00003979"/>
    </source>
</evidence>
<keyword evidence="6 9" id="KW-0547">Nucleotide-binding</keyword>
<evidence type="ECO:0000256" key="2">
    <source>
        <dbReference type="ARBA" id="ARBA00008305"/>
    </source>
</evidence>
<organism evidence="10 11">
    <name type="scientific">[Candida] subhashii</name>
    <dbReference type="NCBI Taxonomy" id="561895"/>
    <lineage>
        <taxon>Eukaryota</taxon>
        <taxon>Fungi</taxon>
        <taxon>Dikarya</taxon>
        <taxon>Ascomycota</taxon>
        <taxon>Saccharomycotina</taxon>
        <taxon>Pichiomycetes</taxon>
        <taxon>Debaryomycetaceae</taxon>
        <taxon>Spathaspora</taxon>
    </lineage>
</organism>
<dbReference type="GO" id="GO:0005524">
    <property type="term" value="F:ATP binding"/>
    <property type="evidence" value="ECO:0007669"/>
    <property type="project" value="UniProtKB-KW"/>
</dbReference>
<comment type="domain">
    <text evidence="9">The EXKPK motif is conserved in inositol-pentakisphosphate 2-kinases of both family 1 and 2.</text>
</comment>
<comment type="function">
    <text evidence="9">Phosphorylates Ins(1,3,4,5,6)P5 at position 2 to form Ins(1,2,3,4,5,6)P6 (InsP6 or phytate).</text>
</comment>
<dbReference type="GO" id="GO:0005634">
    <property type="term" value="C:nucleus"/>
    <property type="evidence" value="ECO:0007669"/>
    <property type="project" value="TreeGrafter"/>
</dbReference>
<dbReference type="OrthoDB" id="272370at2759"/>
<dbReference type="EMBL" id="JAGSYN010000044">
    <property type="protein sequence ID" value="KAG7666029.1"/>
    <property type="molecule type" value="Genomic_DNA"/>
</dbReference>
<name>A0A8J5QI25_9ASCO</name>
<comment type="function">
    <text evidence="1">Has kinase activity and phosphorylates inositol-1,3,4,5,6-pentakisphosphate (Ins(1,3,4,5,6)P5) to produce 1,2,3,4,5,6-hexakisphosphate (InsP6), also known as phytate.</text>
</comment>
<dbReference type="PANTHER" id="PTHR14456:SF2">
    <property type="entry name" value="INOSITOL-PENTAKISPHOSPHATE 2-KINASE"/>
    <property type="match status" value="1"/>
</dbReference>
<proteinExistence type="inferred from homology"/>
<evidence type="ECO:0000256" key="7">
    <source>
        <dbReference type="ARBA" id="ARBA00022777"/>
    </source>
</evidence>
<reference evidence="10 11" key="1">
    <citation type="journal article" date="2021" name="DNA Res.">
        <title>Genome analysis of Candida subhashii reveals its hybrid nature and dual mitochondrial genome conformations.</title>
        <authorList>
            <person name="Mixao V."/>
            <person name="Hegedusova E."/>
            <person name="Saus E."/>
            <person name="Pryszcz L.P."/>
            <person name="Cillingova A."/>
            <person name="Nosek J."/>
            <person name="Gabaldon T."/>
        </authorList>
    </citation>
    <scope>NUCLEOTIDE SEQUENCE [LARGE SCALE GENOMIC DNA]</scope>
    <source>
        <strain evidence="10 11">CBS 10753</strain>
    </source>
</reference>
<dbReference type="InterPro" id="IPR009286">
    <property type="entry name" value="Ins_P5_2-kin"/>
</dbReference>
<dbReference type="PANTHER" id="PTHR14456">
    <property type="entry name" value="INOSITOL POLYPHOSPHATE KINASE 1"/>
    <property type="match status" value="1"/>
</dbReference>
<accession>A0A8J5QI25</accession>
<comment type="catalytic activity">
    <reaction evidence="9">
        <text>1D-myo-inositol 1,3,4,5,6-pentakisphosphate + ATP = 1D-myo-inositol hexakisphosphate + ADP + H(+)</text>
        <dbReference type="Rhea" id="RHEA:20313"/>
        <dbReference type="ChEBI" id="CHEBI:15378"/>
        <dbReference type="ChEBI" id="CHEBI:30616"/>
        <dbReference type="ChEBI" id="CHEBI:57733"/>
        <dbReference type="ChEBI" id="CHEBI:58130"/>
        <dbReference type="ChEBI" id="CHEBI:456216"/>
        <dbReference type="EC" id="2.7.1.158"/>
    </reaction>
</comment>
<evidence type="ECO:0000256" key="8">
    <source>
        <dbReference type="ARBA" id="ARBA00022840"/>
    </source>
</evidence>